<evidence type="ECO:0000256" key="2">
    <source>
        <dbReference type="ARBA" id="ARBA00022750"/>
    </source>
</evidence>
<comment type="caution">
    <text evidence="7">The sequence shown here is derived from an EMBL/GenBank/DDBJ whole genome shotgun (WGS) entry which is preliminary data.</text>
</comment>
<evidence type="ECO:0000256" key="1">
    <source>
        <dbReference type="ARBA" id="ARBA00007447"/>
    </source>
</evidence>
<feature type="active site" evidence="3">
    <location>
        <position position="110"/>
    </location>
</feature>
<sequence length="429" mass="44590">MLPGLRLISAALLPLGALSLSANAGLVRRDALPVTLPFARRLNLTGTAKLLELDQARAKAFKTRGASSSSGAGAFRQAAVFDTPATNQAVDYTATVGVGNPPQNFTLLIDTGSSNTWVGAQLLTKPFVPTTSAATGNLVVRGEPNPEVMYGSGFFIGQEFTDTVHLGDLAIENQSFGGALVAEGFEDVDGILGIGPVALTCGTLIPAVTDCIPTVTDNAFTQGLISAHEIGISFEPSSSLNNANGELTFGGVDTSKFTGPLNFVPITSTSPASEFVGIDQAITFGSADGPTVLASTSGVTDTGTTLLLIATDAFDTYQNLTGATLDSTTGLLRLDPDQVGNLQSLFFHIGDNVLEFTPNAQMWPRALNSAIGGDADSVFLIVNDIGSLSGEGLDFIDGMTFLERFYYVFDIANSRVGFATTAFTDATTN</sequence>
<dbReference type="STRING" id="1077348.A0A2G8S4K8"/>
<dbReference type="EMBL" id="AYKW01000023">
    <property type="protein sequence ID" value="PIL28667.1"/>
    <property type="molecule type" value="Genomic_DNA"/>
</dbReference>
<dbReference type="Gene3D" id="2.40.70.10">
    <property type="entry name" value="Acid Proteases"/>
    <property type="match status" value="2"/>
</dbReference>
<dbReference type="Pfam" id="PF00026">
    <property type="entry name" value="Asp"/>
    <property type="match status" value="1"/>
</dbReference>
<dbReference type="Proteomes" id="UP000230002">
    <property type="component" value="Unassembled WGS sequence"/>
</dbReference>
<dbReference type="InterPro" id="IPR001969">
    <property type="entry name" value="Aspartic_peptidase_AS"/>
</dbReference>
<evidence type="ECO:0000256" key="5">
    <source>
        <dbReference type="SAM" id="SignalP"/>
    </source>
</evidence>
<name>A0A2G8S4K8_9APHY</name>
<protein>
    <submittedName>
        <fullName evidence="7">Transporter</fullName>
    </submittedName>
</protein>
<keyword evidence="5" id="KW-0732">Signal</keyword>
<feature type="signal peptide" evidence="5">
    <location>
        <begin position="1"/>
        <end position="24"/>
    </location>
</feature>
<dbReference type="GO" id="GO:0006508">
    <property type="term" value="P:proteolysis"/>
    <property type="evidence" value="ECO:0007669"/>
    <property type="project" value="UniProtKB-KW"/>
</dbReference>
<dbReference type="InterPro" id="IPR033121">
    <property type="entry name" value="PEPTIDASE_A1"/>
</dbReference>
<keyword evidence="2 4" id="KW-0064">Aspartyl protease</keyword>
<dbReference type="CDD" id="cd05471">
    <property type="entry name" value="pepsin_like"/>
    <property type="match status" value="1"/>
</dbReference>
<comment type="similarity">
    <text evidence="1 4">Belongs to the peptidase A1 family.</text>
</comment>
<organism evidence="7 8">
    <name type="scientific">Ganoderma sinense ZZ0214-1</name>
    <dbReference type="NCBI Taxonomy" id="1077348"/>
    <lineage>
        <taxon>Eukaryota</taxon>
        <taxon>Fungi</taxon>
        <taxon>Dikarya</taxon>
        <taxon>Basidiomycota</taxon>
        <taxon>Agaricomycotina</taxon>
        <taxon>Agaricomycetes</taxon>
        <taxon>Polyporales</taxon>
        <taxon>Polyporaceae</taxon>
        <taxon>Ganoderma</taxon>
    </lineage>
</organism>
<gene>
    <name evidence="7" type="ORF">GSI_08711</name>
</gene>
<dbReference type="SUPFAM" id="SSF50630">
    <property type="entry name" value="Acid proteases"/>
    <property type="match status" value="1"/>
</dbReference>
<keyword evidence="4" id="KW-0378">Hydrolase</keyword>
<dbReference type="GO" id="GO:0004190">
    <property type="term" value="F:aspartic-type endopeptidase activity"/>
    <property type="evidence" value="ECO:0007669"/>
    <property type="project" value="UniProtKB-KW"/>
</dbReference>
<dbReference type="PANTHER" id="PTHR47966">
    <property type="entry name" value="BETA-SITE APP-CLEAVING ENZYME, ISOFORM A-RELATED"/>
    <property type="match status" value="1"/>
</dbReference>
<accession>A0A2G8S4K8</accession>
<reference evidence="7 8" key="1">
    <citation type="journal article" date="2015" name="Sci. Rep.">
        <title>Chromosome-level genome map provides insights into diverse defense mechanisms in the medicinal fungus Ganoderma sinense.</title>
        <authorList>
            <person name="Zhu Y."/>
            <person name="Xu J."/>
            <person name="Sun C."/>
            <person name="Zhou S."/>
            <person name="Xu H."/>
            <person name="Nelson D.R."/>
            <person name="Qian J."/>
            <person name="Song J."/>
            <person name="Luo H."/>
            <person name="Xiang L."/>
            <person name="Li Y."/>
            <person name="Xu Z."/>
            <person name="Ji A."/>
            <person name="Wang L."/>
            <person name="Lu S."/>
            <person name="Hayward A."/>
            <person name="Sun W."/>
            <person name="Li X."/>
            <person name="Schwartz D.C."/>
            <person name="Wang Y."/>
            <person name="Chen S."/>
        </authorList>
    </citation>
    <scope>NUCLEOTIDE SEQUENCE [LARGE SCALE GENOMIC DNA]</scope>
    <source>
        <strain evidence="7 8">ZZ0214-1</strain>
    </source>
</reference>
<dbReference type="PRINTS" id="PR00792">
    <property type="entry name" value="PEPSIN"/>
</dbReference>
<evidence type="ECO:0000313" key="7">
    <source>
        <dbReference type="EMBL" id="PIL28667.1"/>
    </source>
</evidence>
<keyword evidence="8" id="KW-1185">Reference proteome</keyword>
<evidence type="ECO:0000256" key="3">
    <source>
        <dbReference type="PIRSR" id="PIRSR601461-1"/>
    </source>
</evidence>
<feature type="chain" id="PRO_5013634498" evidence="5">
    <location>
        <begin position="25"/>
        <end position="429"/>
    </location>
</feature>
<evidence type="ECO:0000259" key="6">
    <source>
        <dbReference type="PROSITE" id="PS51767"/>
    </source>
</evidence>
<dbReference type="AlphaFoldDB" id="A0A2G8S4K8"/>
<keyword evidence="4" id="KW-0645">Protease</keyword>
<dbReference type="PROSITE" id="PS00141">
    <property type="entry name" value="ASP_PROTEASE"/>
    <property type="match status" value="1"/>
</dbReference>
<evidence type="ECO:0000313" key="8">
    <source>
        <dbReference type="Proteomes" id="UP000230002"/>
    </source>
</evidence>
<feature type="domain" description="Peptidase A1" evidence="6">
    <location>
        <begin position="92"/>
        <end position="419"/>
    </location>
</feature>
<dbReference type="InterPro" id="IPR001461">
    <property type="entry name" value="Aspartic_peptidase_A1"/>
</dbReference>
<dbReference type="InterPro" id="IPR021109">
    <property type="entry name" value="Peptidase_aspartic_dom_sf"/>
</dbReference>
<dbReference type="PROSITE" id="PS51767">
    <property type="entry name" value="PEPTIDASE_A1"/>
    <property type="match status" value="1"/>
</dbReference>
<proteinExistence type="inferred from homology"/>
<dbReference type="OrthoDB" id="660550at2759"/>
<dbReference type="PANTHER" id="PTHR47966:SF51">
    <property type="entry name" value="BETA-SITE APP-CLEAVING ENZYME, ISOFORM A-RELATED"/>
    <property type="match status" value="1"/>
</dbReference>
<dbReference type="InterPro" id="IPR034164">
    <property type="entry name" value="Pepsin-like_dom"/>
</dbReference>
<evidence type="ECO:0000256" key="4">
    <source>
        <dbReference type="RuleBase" id="RU000454"/>
    </source>
</evidence>
<feature type="active site" evidence="3">
    <location>
        <position position="301"/>
    </location>
</feature>